<reference evidence="2" key="2">
    <citation type="journal article" date="2024" name="Plant">
        <title>Genomic evolution and insights into agronomic trait innovations of Sesamum species.</title>
        <authorList>
            <person name="Miao H."/>
            <person name="Wang L."/>
            <person name="Qu L."/>
            <person name="Liu H."/>
            <person name="Sun Y."/>
            <person name="Le M."/>
            <person name="Wang Q."/>
            <person name="Wei S."/>
            <person name="Zheng Y."/>
            <person name="Lin W."/>
            <person name="Duan Y."/>
            <person name="Cao H."/>
            <person name="Xiong S."/>
            <person name="Wang X."/>
            <person name="Wei L."/>
            <person name="Li C."/>
            <person name="Ma Q."/>
            <person name="Ju M."/>
            <person name="Zhao R."/>
            <person name="Li G."/>
            <person name="Mu C."/>
            <person name="Tian Q."/>
            <person name="Mei H."/>
            <person name="Zhang T."/>
            <person name="Gao T."/>
            <person name="Zhang H."/>
        </authorList>
    </citation>
    <scope>NUCLEOTIDE SEQUENCE</scope>
    <source>
        <strain evidence="2">K16</strain>
    </source>
</reference>
<comment type="caution">
    <text evidence="2">The sequence shown here is derived from an EMBL/GenBank/DDBJ whole genome shotgun (WGS) entry which is preliminary data.</text>
</comment>
<feature type="compositionally biased region" description="Basic residues" evidence="1">
    <location>
        <begin position="110"/>
        <end position="119"/>
    </location>
</feature>
<dbReference type="Proteomes" id="UP001289374">
    <property type="component" value="Unassembled WGS sequence"/>
</dbReference>
<dbReference type="EMBL" id="JACGWL010000010">
    <property type="protein sequence ID" value="KAK4394137.1"/>
    <property type="molecule type" value="Genomic_DNA"/>
</dbReference>
<dbReference type="AlphaFoldDB" id="A0AAE1WJ51"/>
<proteinExistence type="predicted"/>
<accession>A0AAE1WJ51</accession>
<reference evidence="2" key="1">
    <citation type="submission" date="2020-06" db="EMBL/GenBank/DDBJ databases">
        <authorList>
            <person name="Li T."/>
            <person name="Hu X."/>
            <person name="Zhang T."/>
            <person name="Song X."/>
            <person name="Zhang H."/>
            <person name="Dai N."/>
            <person name="Sheng W."/>
            <person name="Hou X."/>
            <person name="Wei L."/>
        </authorList>
    </citation>
    <scope>NUCLEOTIDE SEQUENCE</scope>
    <source>
        <strain evidence="2">K16</strain>
        <tissue evidence="2">Leaf</tissue>
    </source>
</reference>
<gene>
    <name evidence="2" type="ORF">Sango_1884500</name>
</gene>
<protein>
    <submittedName>
        <fullName evidence="2">Uncharacterized protein</fullName>
    </submittedName>
</protein>
<evidence type="ECO:0000313" key="2">
    <source>
        <dbReference type="EMBL" id="KAK4394137.1"/>
    </source>
</evidence>
<feature type="region of interest" description="Disordered" evidence="1">
    <location>
        <begin position="91"/>
        <end position="126"/>
    </location>
</feature>
<evidence type="ECO:0000313" key="3">
    <source>
        <dbReference type="Proteomes" id="UP001289374"/>
    </source>
</evidence>
<evidence type="ECO:0000256" key="1">
    <source>
        <dbReference type="SAM" id="MobiDB-lite"/>
    </source>
</evidence>
<dbReference type="PANTHER" id="PTHR33325:SF11">
    <property type="entry name" value="COLD SHOCK DOMAIN-CONTAINING PROTEIN 4-LIKE"/>
    <property type="match status" value="1"/>
</dbReference>
<feature type="compositionally biased region" description="Polar residues" evidence="1">
    <location>
        <begin position="91"/>
        <end position="108"/>
    </location>
</feature>
<feature type="compositionally biased region" description="Polar residues" evidence="1">
    <location>
        <begin position="295"/>
        <end position="305"/>
    </location>
</feature>
<feature type="region of interest" description="Disordered" evidence="1">
    <location>
        <begin position="291"/>
        <end position="323"/>
    </location>
</feature>
<sequence length="477" mass="54349">MFRIVPKLRLCGDDVTDEQMLKKIFSTFHASNLVLPLQYRERGFKNYSKLISCLLVAEENNQLLLNNHHTHPTSSKPFPENSVALLEANATSSRKGSDRNNFLPQSHSYGRGRGHGGRGRARDTGRGDHNTYGLIPIFRRKMGTRQRINMRKLQMEIFAIDVGCKTMMYRIIENSNGHPLKDLKFLVKDKELNISHLKVFGCAVYVPIPLPQRTKMGPQRRLGIYVGFESPSIIKYLEPMTGDQFTASELEVQRIIHLQSVANRLPNAFIDTKKVTKSHIPAENIPARLKVPEATLTQPKASESQISRKRGRPLGSKDANSRTRKEHIISINHDANVTSNNVSEDKIPEVVLSKDSKHNEQDLDDSYEMSINYAHNSLVIERLKMQLMDVVTAYLYLYGPLDTDIYIRIPEGLNMPEVLKSKPRHISPEEIRQAADYLESEFEMKDLSTTKYCLGLQFEHTKVRSLDVNKDPFCPPA</sequence>
<dbReference type="PANTHER" id="PTHR33325">
    <property type="entry name" value="ZINC FINGER, CCHC-TYPE-RELATED"/>
    <property type="match status" value="1"/>
</dbReference>
<organism evidence="2 3">
    <name type="scientific">Sesamum angolense</name>
    <dbReference type="NCBI Taxonomy" id="2727404"/>
    <lineage>
        <taxon>Eukaryota</taxon>
        <taxon>Viridiplantae</taxon>
        <taxon>Streptophyta</taxon>
        <taxon>Embryophyta</taxon>
        <taxon>Tracheophyta</taxon>
        <taxon>Spermatophyta</taxon>
        <taxon>Magnoliopsida</taxon>
        <taxon>eudicotyledons</taxon>
        <taxon>Gunneridae</taxon>
        <taxon>Pentapetalae</taxon>
        <taxon>asterids</taxon>
        <taxon>lamiids</taxon>
        <taxon>Lamiales</taxon>
        <taxon>Pedaliaceae</taxon>
        <taxon>Sesamum</taxon>
    </lineage>
</organism>
<name>A0AAE1WJ51_9LAMI</name>
<keyword evidence="3" id="KW-1185">Reference proteome</keyword>